<dbReference type="InterPro" id="IPR040676">
    <property type="entry name" value="DUF5641"/>
</dbReference>
<evidence type="ECO:0000313" key="2">
    <source>
        <dbReference type="EMBL" id="CAI6349079.1"/>
    </source>
</evidence>
<evidence type="ECO:0000313" key="3">
    <source>
        <dbReference type="Proteomes" id="UP001160148"/>
    </source>
</evidence>
<dbReference type="InterPro" id="IPR036397">
    <property type="entry name" value="RNaseH_sf"/>
</dbReference>
<dbReference type="GO" id="GO:0071897">
    <property type="term" value="P:DNA biosynthetic process"/>
    <property type="evidence" value="ECO:0007669"/>
    <property type="project" value="UniProtKB-ARBA"/>
</dbReference>
<reference evidence="2 3" key="1">
    <citation type="submission" date="2023-01" db="EMBL/GenBank/DDBJ databases">
        <authorList>
            <person name="Whitehead M."/>
        </authorList>
    </citation>
    <scope>NUCLEOTIDE SEQUENCE [LARGE SCALE GENOMIC DNA]</scope>
</reference>
<dbReference type="InterPro" id="IPR005312">
    <property type="entry name" value="DUF1759"/>
</dbReference>
<dbReference type="SUPFAM" id="SSF56672">
    <property type="entry name" value="DNA/RNA polymerases"/>
    <property type="match status" value="1"/>
</dbReference>
<protein>
    <recommendedName>
        <fullName evidence="1">Integrase catalytic domain-containing protein</fullName>
    </recommendedName>
</protein>
<dbReference type="SUPFAM" id="SSF53098">
    <property type="entry name" value="Ribonuclease H-like"/>
    <property type="match status" value="1"/>
</dbReference>
<organism evidence="2 3">
    <name type="scientific">Macrosiphum euphorbiae</name>
    <name type="common">potato aphid</name>
    <dbReference type="NCBI Taxonomy" id="13131"/>
    <lineage>
        <taxon>Eukaryota</taxon>
        <taxon>Metazoa</taxon>
        <taxon>Ecdysozoa</taxon>
        <taxon>Arthropoda</taxon>
        <taxon>Hexapoda</taxon>
        <taxon>Insecta</taxon>
        <taxon>Pterygota</taxon>
        <taxon>Neoptera</taxon>
        <taxon>Paraneoptera</taxon>
        <taxon>Hemiptera</taxon>
        <taxon>Sternorrhyncha</taxon>
        <taxon>Aphidomorpha</taxon>
        <taxon>Aphidoidea</taxon>
        <taxon>Aphididae</taxon>
        <taxon>Macrosiphini</taxon>
        <taxon>Macrosiphum</taxon>
    </lineage>
</organism>
<gene>
    <name evidence="2" type="ORF">MEUPH1_LOCUS5683</name>
</gene>
<dbReference type="PANTHER" id="PTHR47331">
    <property type="entry name" value="PHD-TYPE DOMAIN-CONTAINING PROTEIN"/>
    <property type="match status" value="1"/>
</dbReference>
<dbReference type="PANTHER" id="PTHR47331:SF1">
    <property type="entry name" value="GAG-LIKE PROTEIN"/>
    <property type="match status" value="1"/>
</dbReference>
<dbReference type="Gene3D" id="2.40.70.10">
    <property type="entry name" value="Acid Proteases"/>
    <property type="match status" value="1"/>
</dbReference>
<dbReference type="PROSITE" id="PS50994">
    <property type="entry name" value="INTEGRASE"/>
    <property type="match status" value="1"/>
</dbReference>
<dbReference type="GO" id="GO:0042575">
    <property type="term" value="C:DNA polymerase complex"/>
    <property type="evidence" value="ECO:0007669"/>
    <property type="project" value="UniProtKB-ARBA"/>
</dbReference>
<keyword evidence="3" id="KW-1185">Reference proteome</keyword>
<dbReference type="InterPro" id="IPR008042">
    <property type="entry name" value="Retrotrans_Pao"/>
</dbReference>
<dbReference type="InterPro" id="IPR001584">
    <property type="entry name" value="Integrase_cat-core"/>
</dbReference>
<proteinExistence type="predicted"/>
<dbReference type="InterPro" id="IPR041588">
    <property type="entry name" value="Integrase_H2C2"/>
</dbReference>
<dbReference type="Pfam" id="PF05380">
    <property type="entry name" value="Peptidase_A17"/>
    <property type="match status" value="1"/>
</dbReference>
<dbReference type="Gene3D" id="3.30.420.10">
    <property type="entry name" value="Ribonuclease H-like superfamily/Ribonuclease H"/>
    <property type="match status" value="1"/>
</dbReference>
<feature type="domain" description="Integrase catalytic" evidence="1">
    <location>
        <begin position="1420"/>
        <end position="1617"/>
    </location>
</feature>
<dbReference type="Pfam" id="PF18701">
    <property type="entry name" value="DUF5641"/>
    <property type="match status" value="1"/>
</dbReference>
<dbReference type="Proteomes" id="UP001160148">
    <property type="component" value="Unassembled WGS sequence"/>
</dbReference>
<sequence length="1740" mass="198452">MPGDQSDELAVYIIRRGQLKAQLTKFQTYIEELDVDCGNNIIKLRLRLEKIKELWTEFDLIQNNIEIKDTGNDQLVYRDTFVDLYFDVVAKAETMVQGSNSVCSMNKVSVPGSYNDMQVGGPAIKMKPLEIPIFSGKFEEWSTFKDLFLTMVHYSEINSVQKFVYLRMHLSGDALSLIQNVVTTADNYSDAWNTVVERYDNKRILIQSYTKNIYELELMQKESSVRLRKFTADLNMNMQALKALGHDPDAWGALLLHVILVKLDYNTIRNWESIAAKNTLPAVKELITFLNERCQILEAIDSSKNLAYKSNNMQLKQNNRNKNDTITQFNNNKKFNAFVTTNRLACYFCKEPHPIYKCQKFIALSASERTLKVDELNLCRNCLGTGHTDVKLCWSKKVCSKCKKMHNTLLHADVKQDVQNASMSNVSNEEVVVSHAARVQTRAQVLLATAEVHIVNACGELVVCRALLDNGSQINILTEAMSQRLGLARTKINKSISGINEVVSRATYEVTASIKSRINNYSTTINMLVLPKITGNLPTSNIDTTKWSIPKDIKLADSRYFKPEKIDLLIGADSYWEIMCTENFKLHTMGPYLQQTMFGWIIVGPVNERSSKNNTTACFVVGEGNYSNLEKDIEEFWKIEECSTENTDETSEDAMCRKHFQDNVSVDSTGKFVVKLPFRDNVDQLGESYNIALKRFLLLERRLGKNPERYSQYKLFMEEYEHLGHMEKVDEDKDLSVKTYYMPHSYVLNEHSRTTKLRVVFDGSCKSDSGLSLNDVLLKGPMLQNDLTLIVARFRTHKYAFSADIKKMYRQVWVDNADRDYQRILWRGDPNEPINKYRLCTVTYGTVPASFLSVACLHKSTDINTMCPKVAQVIKNDFCVDDCLTGASTLSEALNLRNELIKCLSKNGFELSKWTANHVDLLKNIPVPNENSLYSLNMETEAIKTLGLYWEANSDCFIYKVSLPVAEHKITKRGILSNIARLFDPLGFLGPVIVIAKILMQHLWKLKINWDDELSIEMQMQWKKYLNNLDQCNNLSIPRWLQCDDAEKIYVHGFSDASLKAYGACIYVVCTSSDGSRHSQLVCAKSRIAPINILTIPRLELCAAVLLSKLIKKIVPALRINVTNTYCWSDSKVVLAWIAADAMRWKPFVANRVSKVQRFSSQWSWSYVNTKENPADMLSRGCDVQDLQNCTLWWNGPAWLMGEQASWETLYQIHEDEDTICEARKQSNSVVMVTEVTKNNYFVQLSEKYSKLSRFQRVFAYTLRFVHNISSKLKSKEKCLGPLGNDEIQKSVKIFIKLLQNQFFGEPLSNKKLQPLSPFFDKENILRVGGRLGNATDLAHDQRYPILIPYACHFDTLIFRNEHEMSLHAGPQAMLANVRLKYWPINGRRTARKVAHQCVICFKNKPNIVEPIMGILPTPRVNRPLRSFENTGVDYAGPILMKSHARRNAPLQKAYICIFICMASKAVHIELVCDLTTDAFIAALHRFISRRGKCGTIFSDNGTNFVGANKKLSDLSALLLSEQHKNRVQDTLALQEINWKFIPPRSPHFGGLWEAAVKAVKKHLNRTIANSRLTYDELYTVLTQIECCLNSRPLIPLSEDPMDLDVLTPAHFLIGSSLRALPEQDVGGMPINRLSRWQRVQQLVQHVWSRWSKEYLGQLQGRNKWSKSRGPSIQLGTLVLIKENNLPPLKWLLGRVTDVHPGPDGVVRVATVYTNSGFKRRAVRLLCPLPIENDSTHAPC</sequence>
<dbReference type="InterPro" id="IPR012337">
    <property type="entry name" value="RNaseH-like_sf"/>
</dbReference>
<dbReference type="InterPro" id="IPR021109">
    <property type="entry name" value="Peptidase_aspartic_dom_sf"/>
</dbReference>
<accession>A0AAV0VY36</accession>
<comment type="caution">
    <text evidence="2">The sequence shown here is derived from an EMBL/GenBank/DDBJ whole genome shotgun (WGS) entry which is preliminary data.</text>
</comment>
<dbReference type="EMBL" id="CARXXK010000001">
    <property type="protein sequence ID" value="CAI6349079.1"/>
    <property type="molecule type" value="Genomic_DNA"/>
</dbReference>
<dbReference type="InterPro" id="IPR043502">
    <property type="entry name" value="DNA/RNA_pol_sf"/>
</dbReference>
<name>A0AAV0VY36_9HEMI</name>
<dbReference type="GO" id="GO:0003676">
    <property type="term" value="F:nucleic acid binding"/>
    <property type="evidence" value="ECO:0007669"/>
    <property type="project" value="InterPro"/>
</dbReference>
<dbReference type="CDD" id="cd01644">
    <property type="entry name" value="RT_pepA17"/>
    <property type="match status" value="1"/>
</dbReference>
<dbReference type="Pfam" id="PF03564">
    <property type="entry name" value="DUF1759"/>
    <property type="match status" value="1"/>
</dbReference>
<dbReference type="GO" id="GO:0015074">
    <property type="term" value="P:DNA integration"/>
    <property type="evidence" value="ECO:0007669"/>
    <property type="project" value="InterPro"/>
</dbReference>
<dbReference type="Pfam" id="PF17921">
    <property type="entry name" value="Integrase_H2C2"/>
    <property type="match status" value="1"/>
</dbReference>
<evidence type="ECO:0000259" key="1">
    <source>
        <dbReference type="PROSITE" id="PS50994"/>
    </source>
</evidence>